<protein>
    <recommendedName>
        <fullName evidence="4">DUF3558 domain-containing protein</fullName>
    </recommendedName>
</protein>
<evidence type="ECO:0000313" key="2">
    <source>
        <dbReference type="EMBL" id="MFI0796542.1"/>
    </source>
</evidence>
<gene>
    <name evidence="2" type="ORF">ACH4OY_28220</name>
</gene>
<organism evidence="2 3">
    <name type="scientific">Micromonospora rubida</name>
    <dbReference type="NCBI Taxonomy" id="2697657"/>
    <lineage>
        <taxon>Bacteria</taxon>
        <taxon>Bacillati</taxon>
        <taxon>Actinomycetota</taxon>
        <taxon>Actinomycetes</taxon>
        <taxon>Micromonosporales</taxon>
        <taxon>Micromonosporaceae</taxon>
        <taxon>Micromonospora</taxon>
    </lineage>
</organism>
<dbReference type="RefSeq" id="WP_396684753.1">
    <property type="nucleotide sequence ID" value="NZ_JBIRPU010000029.1"/>
</dbReference>
<keyword evidence="1" id="KW-0732">Signal</keyword>
<dbReference type="EMBL" id="JBIRPU010000029">
    <property type="protein sequence ID" value="MFI0796542.1"/>
    <property type="molecule type" value="Genomic_DNA"/>
</dbReference>
<dbReference type="PROSITE" id="PS51257">
    <property type="entry name" value="PROKAR_LIPOPROTEIN"/>
    <property type="match status" value="1"/>
</dbReference>
<sequence length="183" mass="18895">MRGRICLAGVAALVVSGCAAQDPGPVAVPRVEPVVLDVPAASSGGACRLLDFAVIEEHTGERFDVAASSSRGDTHTCVVRAERALLPELALTVSDTSIDVAGFTADVQPGGARKVSKLGQAAYRRTASAADGHGPVAEIGWLAADDRLATLRWTLPKGTDRAAADELAERLVGLAQTVDTRTL</sequence>
<evidence type="ECO:0000313" key="3">
    <source>
        <dbReference type="Proteomes" id="UP001611075"/>
    </source>
</evidence>
<feature type="signal peptide" evidence="1">
    <location>
        <begin position="1"/>
        <end position="20"/>
    </location>
</feature>
<reference evidence="2 3" key="1">
    <citation type="submission" date="2024-10" db="EMBL/GenBank/DDBJ databases">
        <title>The Natural Products Discovery Center: Release of the First 8490 Sequenced Strains for Exploring Actinobacteria Biosynthetic Diversity.</title>
        <authorList>
            <person name="Kalkreuter E."/>
            <person name="Kautsar S.A."/>
            <person name="Yang D."/>
            <person name="Bader C.D."/>
            <person name="Teijaro C.N."/>
            <person name="Fluegel L."/>
            <person name="Davis C.M."/>
            <person name="Simpson J.R."/>
            <person name="Lauterbach L."/>
            <person name="Steele A.D."/>
            <person name="Gui C."/>
            <person name="Meng S."/>
            <person name="Li G."/>
            <person name="Viehrig K."/>
            <person name="Ye F."/>
            <person name="Su P."/>
            <person name="Kiefer A.F."/>
            <person name="Nichols A."/>
            <person name="Cepeda A.J."/>
            <person name="Yan W."/>
            <person name="Fan B."/>
            <person name="Jiang Y."/>
            <person name="Adhikari A."/>
            <person name="Zheng C.-J."/>
            <person name="Schuster L."/>
            <person name="Cowan T.M."/>
            <person name="Smanski M.J."/>
            <person name="Chevrette M.G."/>
            <person name="De Carvalho L.P.S."/>
            <person name="Shen B."/>
        </authorList>
    </citation>
    <scope>NUCLEOTIDE SEQUENCE [LARGE SCALE GENOMIC DNA]</scope>
    <source>
        <strain evidence="2 3">NPDC021253</strain>
    </source>
</reference>
<feature type="chain" id="PRO_5047188717" description="DUF3558 domain-containing protein" evidence="1">
    <location>
        <begin position="21"/>
        <end position="183"/>
    </location>
</feature>
<accession>A0ABW7SV41</accession>
<evidence type="ECO:0008006" key="4">
    <source>
        <dbReference type="Google" id="ProtNLM"/>
    </source>
</evidence>
<evidence type="ECO:0000256" key="1">
    <source>
        <dbReference type="SAM" id="SignalP"/>
    </source>
</evidence>
<keyword evidence="3" id="KW-1185">Reference proteome</keyword>
<name>A0ABW7SV41_9ACTN</name>
<dbReference type="Proteomes" id="UP001611075">
    <property type="component" value="Unassembled WGS sequence"/>
</dbReference>
<proteinExistence type="predicted"/>
<comment type="caution">
    <text evidence="2">The sequence shown here is derived from an EMBL/GenBank/DDBJ whole genome shotgun (WGS) entry which is preliminary data.</text>
</comment>